<dbReference type="Proteomes" id="UP000319383">
    <property type="component" value="Chromosome"/>
</dbReference>
<organism evidence="1 2">
    <name type="scientific">Symmachiella dynata</name>
    <dbReference type="NCBI Taxonomy" id="2527995"/>
    <lineage>
        <taxon>Bacteria</taxon>
        <taxon>Pseudomonadati</taxon>
        <taxon>Planctomycetota</taxon>
        <taxon>Planctomycetia</taxon>
        <taxon>Planctomycetales</taxon>
        <taxon>Planctomycetaceae</taxon>
        <taxon>Symmachiella</taxon>
    </lineage>
</organism>
<dbReference type="RefSeq" id="WP_145379108.1">
    <property type="nucleotide sequence ID" value="NZ_CP036276.1"/>
</dbReference>
<evidence type="ECO:0000313" key="2">
    <source>
        <dbReference type="Proteomes" id="UP000319383"/>
    </source>
</evidence>
<evidence type="ECO:0000313" key="1">
    <source>
        <dbReference type="EMBL" id="QDU46615.1"/>
    </source>
</evidence>
<proteinExistence type="predicted"/>
<accession>A0A517ZVX7</accession>
<keyword evidence="2" id="KW-1185">Reference proteome</keyword>
<protein>
    <submittedName>
        <fullName evidence="1">Uncharacterized protein</fullName>
    </submittedName>
</protein>
<gene>
    <name evidence="1" type="ORF">Mal52_51370</name>
</gene>
<name>A0A517ZVX7_9PLAN</name>
<reference evidence="1 2" key="1">
    <citation type="submission" date="2019-02" db="EMBL/GenBank/DDBJ databases">
        <title>Deep-cultivation of Planctomycetes and their phenomic and genomic characterization uncovers novel biology.</title>
        <authorList>
            <person name="Wiegand S."/>
            <person name="Jogler M."/>
            <person name="Boedeker C."/>
            <person name="Pinto D."/>
            <person name="Vollmers J."/>
            <person name="Rivas-Marin E."/>
            <person name="Kohn T."/>
            <person name="Peeters S.H."/>
            <person name="Heuer A."/>
            <person name="Rast P."/>
            <person name="Oberbeckmann S."/>
            <person name="Bunk B."/>
            <person name="Jeske O."/>
            <person name="Meyerdierks A."/>
            <person name="Storesund J.E."/>
            <person name="Kallscheuer N."/>
            <person name="Luecker S."/>
            <person name="Lage O.M."/>
            <person name="Pohl T."/>
            <person name="Merkel B.J."/>
            <person name="Hornburger P."/>
            <person name="Mueller R.-W."/>
            <person name="Bruemmer F."/>
            <person name="Labrenz M."/>
            <person name="Spormann A.M."/>
            <person name="Op den Camp H."/>
            <person name="Overmann J."/>
            <person name="Amann R."/>
            <person name="Jetten M.S.M."/>
            <person name="Mascher T."/>
            <person name="Medema M.H."/>
            <person name="Devos D.P."/>
            <person name="Kaster A.-K."/>
            <person name="Ovreas L."/>
            <person name="Rohde M."/>
            <person name="Galperin M.Y."/>
            <person name="Jogler C."/>
        </authorList>
    </citation>
    <scope>NUCLEOTIDE SEQUENCE [LARGE SCALE GENOMIC DNA]</scope>
    <source>
        <strain evidence="1 2">Mal52</strain>
    </source>
</reference>
<dbReference type="EMBL" id="CP036276">
    <property type="protein sequence ID" value="QDU46615.1"/>
    <property type="molecule type" value="Genomic_DNA"/>
</dbReference>
<sequence>MACLSVYQEGLREAERHKWIESEKRGWDVGSVALGQWYDRYWPHYCRGKCLEHLTGRQHWTEFGDDDFGLIPRLLVENDLLLDRILDRVLRGYENLDVICWSLEWGLPIDPVMSILHQLNINRARLEPVPARI</sequence>
<dbReference type="AlphaFoldDB" id="A0A517ZVX7"/>
<dbReference type="KEGG" id="sdyn:Mal52_51370"/>